<proteinExistence type="predicted"/>
<name>A0A0E9VUT4_ANGAN</name>
<reference evidence="1" key="1">
    <citation type="submission" date="2014-11" db="EMBL/GenBank/DDBJ databases">
        <authorList>
            <person name="Amaro Gonzalez C."/>
        </authorList>
    </citation>
    <scope>NUCLEOTIDE SEQUENCE</scope>
</reference>
<accession>A0A0E9VUT4</accession>
<dbReference type="EMBL" id="GBXM01026775">
    <property type="protein sequence ID" value="JAH81802.1"/>
    <property type="molecule type" value="Transcribed_RNA"/>
</dbReference>
<reference evidence="1" key="2">
    <citation type="journal article" date="2015" name="Fish Shellfish Immunol.">
        <title>Early steps in the European eel (Anguilla anguilla)-Vibrio vulnificus interaction in the gills: Role of the RtxA13 toxin.</title>
        <authorList>
            <person name="Callol A."/>
            <person name="Pajuelo D."/>
            <person name="Ebbesson L."/>
            <person name="Teles M."/>
            <person name="MacKenzie S."/>
            <person name="Amaro C."/>
        </authorList>
    </citation>
    <scope>NUCLEOTIDE SEQUENCE</scope>
</reference>
<protein>
    <submittedName>
        <fullName evidence="1">Uncharacterized protein</fullName>
    </submittedName>
</protein>
<sequence length="69" mass="7451">MGAQALRRRAFERPDKKRSLGLIKIARGQNRGKLSSPLSLVSISFKTHNGSQLQGSPFGVTLLKTSSIG</sequence>
<organism evidence="1">
    <name type="scientific">Anguilla anguilla</name>
    <name type="common">European freshwater eel</name>
    <name type="synonym">Muraena anguilla</name>
    <dbReference type="NCBI Taxonomy" id="7936"/>
    <lineage>
        <taxon>Eukaryota</taxon>
        <taxon>Metazoa</taxon>
        <taxon>Chordata</taxon>
        <taxon>Craniata</taxon>
        <taxon>Vertebrata</taxon>
        <taxon>Euteleostomi</taxon>
        <taxon>Actinopterygii</taxon>
        <taxon>Neopterygii</taxon>
        <taxon>Teleostei</taxon>
        <taxon>Anguilliformes</taxon>
        <taxon>Anguillidae</taxon>
        <taxon>Anguilla</taxon>
    </lineage>
</organism>
<evidence type="ECO:0000313" key="1">
    <source>
        <dbReference type="EMBL" id="JAH81802.1"/>
    </source>
</evidence>
<dbReference type="AlphaFoldDB" id="A0A0E9VUT4"/>